<proteinExistence type="predicted"/>
<evidence type="ECO:0000313" key="1">
    <source>
        <dbReference type="EMBL" id="MBK9983321.1"/>
    </source>
</evidence>
<comment type="caution">
    <text evidence="1">The sequence shown here is derived from an EMBL/GenBank/DDBJ whole genome shotgun (WGS) entry which is preliminary data.</text>
</comment>
<accession>A0A9D7XQS2</accession>
<evidence type="ECO:0000313" key="2">
    <source>
        <dbReference type="Proteomes" id="UP000808337"/>
    </source>
</evidence>
<name>A0A9D7XQS2_9BACT</name>
<dbReference type="EMBL" id="JADKGY010000016">
    <property type="protein sequence ID" value="MBK9983321.1"/>
    <property type="molecule type" value="Genomic_DNA"/>
</dbReference>
<gene>
    <name evidence="1" type="ORF">IPP15_13145</name>
</gene>
<organism evidence="1 2">
    <name type="scientific">Candidatus Opimibacter skivensis</name>
    <dbReference type="NCBI Taxonomy" id="2982028"/>
    <lineage>
        <taxon>Bacteria</taxon>
        <taxon>Pseudomonadati</taxon>
        <taxon>Bacteroidota</taxon>
        <taxon>Saprospiria</taxon>
        <taxon>Saprospirales</taxon>
        <taxon>Saprospiraceae</taxon>
        <taxon>Candidatus Opimibacter</taxon>
    </lineage>
</organism>
<reference evidence="1 2" key="1">
    <citation type="submission" date="2020-10" db="EMBL/GenBank/DDBJ databases">
        <title>Connecting structure to function with the recovery of over 1000 high-quality activated sludge metagenome-assembled genomes encoding full-length rRNA genes using long-read sequencing.</title>
        <authorList>
            <person name="Singleton C.M."/>
            <person name="Petriglieri F."/>
            <person name="Kristensen J.M."/>
            <person name="Kirkegaard R.H."/>
            <person name="Michaelsen T.Y."/>
            <person name="Andersen M.H."/>
            <person name="Karst S.M."/>
            <person name="Dueholm M.S."/>
            <person name="Nielsen P.H."/>
            <person name="Albertsen M."/>
        </authorList>
    </citation>
    <scope>NUCLEOTIDE SEQUENCE [LARGE SCALE GENOMIC DNA]</scope>
    <source>
        <strain evidence="1">Ribe_18-Q3-R11-54_MAXAC.273</strain>
    </source>
</reference>
<sequence length="71" mass="7889">MKAIDELAKALAVRYGMPSDIHVPIAARDKESIEKYIGHIISTFQNSSRTNVIVVTQDESEMTLKNLQSGK</sequence>
<dbReference type="Proteomes" id="UP000808337">
    <property type="component" value="Unassembled WGS sequence"/>
</dbReference>
<dbReference type="AlphaFoldDB" id="A0A9D7XQS2"/>
<protein>
    <submittedName>
        <fullName evidence="1">Uncharacterized protein</fullName>
    </submittedName>
</protein>